<protein>
    <submittedName>
        <fullName evidence="2">Uncharacterized protein</fullName>
    </submittedName>
</protein>
<evidence type="ECO:0000313" key="2">
    <source>
        <dbReference type="EMBL" id="CAD7648158.1"/>
    </source>
</evidence>
<evidence type="ECO:0000313" key="3">
    <source>
        <dbReference type="Proteomes" id="UP000759131"/>
    </source>
</evidence>
<proteinExistence type="predicted"/>
<accession>A0A7R9QJJ1</accession>
<name>A0A7R9QJJ1_9ACAR</name>
<feature type="non-terminal residue" evidence="2">
    <location>
        <position position="1"/>
    </location>
</feature>
<dbReference type="OrthoDB" id="9442762at2759"/>
<dbReference type="InterPro" id="IPR036179">
    <property type="entry name" value="Ig-like_dom_sf"/>
</dbReference>
<dbReference type="Proteomes" id="UP000759131">
    <property type="component" value="Unassembled WGS sequence"/>
</dbReference>
<dbReference type="EMBL" id="OC896953">
    <property type="protein sequence ID" value="CAD7648158.1"/>
    <property type="molecule type" value="Genomic_DNA"/>
</dbReference>
<organism evidence="2">
    <name type="scientific">Medioppia subpectinata</name>
    <dbReference type="NCBI Taxonomy" id="1979941"/>
    <lineage>
        <taxon>Eukaryota</taxon>
        <taxon>Metazoa</taxon>
        <taxon>Ecdysozoa</taxon>
        <taxon>Arthropoda</taxon>
        <taxon>Chelicerata</taxon>
        <taxon>Arachnida</taxon>
        <taxon>Acari</taxon>
        <taxon>Acariformes</taxon>
        <taxon>Sarcoptiformes</taxon>
        <taxon>Oribatida</taxon>
        <taxon>Brachypylina</taxon>
        <taxon>Oppioidea</taxon>
        <taxon>Oppiidae</taxon>
        <taxon>Medioppia</taxon>
    </lineage>
</organism>
<gene>
    <name evidence="2" type="ORF">OSB1V03_LOCUS21793</name>
</gene>
<reference evidence="2" key="1">
    <citation type="submission" date="2020-11" db="EMBL/GenBank/DDBJ databases">
        <authorList>
            <person name="Tran Van P."/>
        </authorList>
    </citation>
    <scope>NUCLEOTIDE SEQUENCE</scope>
</reference>
<feature type="region of interest" description="Disordered" evidence="1">
    <location>
        <begin position="70"/>
        <end position="156"/>
    </location>
</feature>
<sequence length="156" mass="17045">DSEPSHSNASLPQIETQSDGTLYFAHISKADTGWYKCTTEHLFGHFSSFGYYLNVRKPSELHDLDHILRSPLAPPPLSADGIGGPDGHKDSEPNEAALMKAYEASKESSPYESASNVMQSSAGNQRYGERNSPQPIQQRKECAGNHINTGEPVIDT</sequence>
<feature type="non-terminal residue" evidence="2">
    <location>
        <position position="156"/>
    </location>
</feature>
<evidence type="ECO:0000256" key="1">
    <source>
        <dbReference type="SAM" id="MobiDB-lite"/>
    </source>
</evidence>
<dbReference type="EMBL" id="CAJPIZ010042378">
    <property type="protein sequence ID" value="CAG2121847.1"/>
    <property type="molecule type" value="Genomic_DNA"/>
</dbReference>
<feature type="compositionally biased region" description="Polar residues" evidence="1">
    <location>
        <begin position="107"/>
        <end position="124"/>
    </location>
</feature>
<dbReference type="SUPFAM" id="SSF48726">
    <property type="entry name" value="Immunoglobulin"/>
    <property type="match status" value="1"/>
</dbReference>
<keyword evidence="3" id="KW-1185">Reference proteome</keyword>
<dbReference type="AlphaFoldDB" id="A0A7R9QJJ1"/>